<dbReference type="EMBL" id="PQNY01000009">
    <property type="protein sequence ID" value="POS01615.1"/>
    <property type="molecule type" value="Genomic_DNA"/>
</dbReference>
<dbReference type="Proteomes" id="UP000237056">
    <property type="component" value="Unassembled WGS sequence"/>
</dbReference>
<dbReference type="RefSeq" id="WP_245874620.1">
    <property type="nucleotide sequence ID" value="NZ_PQNY01000009.1"/>
</dbReference>
<evidence type="ECO:0008006" key="3">
    <source>
        <dbReference type="Google" id="ProtNLM"/>
    </source>
</evidence>
<evidence type="ECO:0000313" key="2">
    <source>
        <dbReference type="Proteomes" id="UP000237056"/>
    </source>
</evidence>
<evidence type="ECO:0000313" key="1">
    <source>
        <dbReference type="EMBL" id="POS01615.1"/>
    </source>
</evidence>
<comment type="caution">
    <text evidence="1">The sequence shown here is derived from an EMBL/GenBank/DDBJ whole genome shotgun (WGS) entry which is preliminary data.</text>
</comment>
<organism evidence="1 2">
    <name type="scientific">Flavobacterium croceum DSM 17960</name>
    <dbReference type="NCBI Taxonomy" id="1121886"/>
    <lineage>
        <taxon>Bacteria</taxon>
        <taxon>Pseudomonadati</taxon>
        <taxon>Bacteroidota</taxon>
        <taxon>Flavobacteriia</taxon>
        <taxon>Flavobacteriales</taxon>
        <taxon>Flavobacteriaceae</taxon>
        <taxon>Flavobacterium</taxon>
    </lineage>
</organism>
<protein>
    <recommendedName>
        <fullName evidence="3">LTXXQ motif family protein</fullName>
    </recommendedName>
</protein>
<accession>A0A2S4N7B8</accession>
<name>A0A2S4N7B8_9FLAO</name>
<proteinExistence type="predicted"/>
<dbReference type="AlphaFoldDB" id="A0A2S4N7B8"/>
<sequence>MKILKNITFLFIILVSFNTWSQRGRLAQKKEEVKSLKVAFITNELDLTTAEAEKFWPLFNEFEKKQNDIRKQKLKNYIDRSDAENLSEKDAASLLVQMETAEEELFQLRKKFIASLKNVLPASKIIKLKRAEDKFSKKLLQQIRDNKR</sequence>
<reference evidence="1 2" key="1">
    <citation type="submission" date="2018-01" db="EMBL/GenBank/DDBJ databases">
        <title>Genomic Encyclopedia of Type Strains, Phase I: the one thousand microbial genomes (KMG-I) project.</title>
        <authorList>
            <person name="Goeker M."/>
        </authorList>
    </citation>
    <scope>NUCLEOTIDE SEQUENCE [LARGE SCALE GENOMIC DNA]</scope>
    <source>
        <strain evidence="1 2">DSM 17960</strain>
    </source>
</reference>
<gene>
    <name evidence="1" type="ORF">Q361_10975</name>
</gene>
<keyword evidence="2" id="KW-1185">Reference proteome</keyword>